<keyword evidence="3" id="KW-1185">Reference proteome</keyword>
<feature type="domain" description="Amidase" evidence="1">
    <location>
        <begin position="100"/>
        <end position="446"/>
    </location>
</feature>
<dbReference type="PANTHER" id="PTHR11895">
    <property type="entry name" value="TRANSAMIDASE"/>
    <property type="match status" value="1"/>
</dbReference>
<evidence type="ECO:0000259" key="1">
    <source>
        <dbReference type="Pfam" id="PF01425"/>
    </source>
</evidence>
<dbReference type="SUPFAM" id="SSF75304">
    <property type="entry name" value="Amidase signature (AS) enzymes"/>
    <property type="match status" value="1"/>
</dbReference>
<gene>
    <name evidence="2" type="primary">HER2</name>
    <name evidence="2" type="ORF">EHS25_001481</name>
</gene>
<dbReference type="GO" id="GO:0005739">
    <property type="term" value="C:mitochondrion"/>
    <property type="evidence" value="ECO:0007669"/>
    <property type="project" value="TreeGrafter"/>
</dbReference>
<organism evidence="2 3">
    <name type="scientific">Saitozyma podzolica</name>
    <dbReference type="NCBI Taxonomy" id="1890683"/>
    <lineage>
        <taxon>Eukaryota</taxon>
        <taxon>Fungi</taxon>
        <taxon>Dikarya</taxon>
        <taxon>Basidiomycota</taxon>
        <taxon>Agaricomycotina</taxon>
        <taxon>Tremellomycetes</taxon>
        <taxon>Tremellales</taxon>
        <taxon>Trimorphomycetaceae</taxon>
        <taxon>Saitozyma</taxon>
    </lineage>
</organism>
<dbReference type="AlphaFoldDB" id="A0A427YGK7"/>
<dbReference type="GO" id="GO:0032543">
    <property type="term" value="P:mitochondrial translation"/>
    <property type="evidence" value="ECO:0007669"/>
    <property type="project" value="TreeGrafter"/>
</dbReference>
<proteinExistence type="predicted"/>
<dbReference type="GO" id="GO:0030956">
    <property type="term" value="C:glutamyl-tRNA(Gln) amidotransferase complex"/>
    <property type="evidence" value="ECO:0007669"/>
    <property type="project" value="TreeGrafter"/>
</dbReference>
<sequence length="460" mass="48664">MRPSCRRLLATAVTPSASQTGPTPYSWVSNATAGPSTGRLAGRTLAIKDNISYTEAPTSCSSQTLQEYHPPFNATCVTSLLDAGAHIVGQTKMDEFGMGSGGSAAAVAEGSCWAALGTDTGGSVRLPASYCGVVGLKPSYGMISRHGVVAYADSLDCVGVLGGTVDWVKEVFDILSHPDERDMTCASSPSRQRVSETLNSYFTSLASIGTTGTTGTTSLRGLRIGLPLQTHLPTPNVQLPPSLLEHLKQLGATLHAVDLPSMRMALPAYYVLASAEASSNLGRFGGGWFGSAAERETRVAGTETGDGRRRRIRTDGFGREVKKRILAGTHALSADAFNNTYLKALYLRRLLRRDFADTFRIPHPLSPGAAAPNNGVDILLHPTAIRTAPPLDQPKDSGESEYLQDLLTVPASLAGLPAMSVPARQGDDGWPVGVSVVGQWGMEEVLFWAGRAIESWHNGA</sequence>
<dbReference type="GO" id="GO:0016740">
    <property type="term" value="F:transferase activity"/>
    <property type="evidence" value="ECO:0007669"/>
    <property type="project" value="UniProtKB-KW"/>
</dbReference>
<dbReference type="STRING" id="1890683.A0A427YGK7"/>
<dbReference type="InterPro" id="IPR036928">
    <property type="entry name" value="AS_sf"/>
</dbReference>
<dbReference type="EMBL" id="RSCD01000011">
    <property type="protein sequence ID" value="RSH90147.1"/>
    <property type="molecule type" value="Genomic_DNA"/>
</dbReference>
<evidence type="ECO:0000313" key="3">
    <source>
        <dbReference type="Proteomes" id="UP000279259"/>
    </source>
</evidence>
<dbReference type="InterPro" id="IPR000120">
    <property type="entry name" value="Amidase"/>
</dbReference>
<reference evidence="2 3" key="1">
    <citation type="submission" date="2018-11" db="EMBL/GenBank/DDBJ databases">
        <title>Genome sequence of Saitozyma podzolica DSM 27192.</title>
        <authorList>
            <person name="Aliyu H."/>
            <person name="Gorte O."/>
            <person name="Ochsenreither K."/>
        </authorList>
    </citation>
    <scope>NUCLEOTIDE SEQUENCE [LARGE SCALE GENOMIC DNA]</scope>
    <source>
        <strain evidence="2 3">DSM 27192</strain>
    </source>
</reference>
<dbReference type="Gene3D" id="3.90.1300.10">
    <property type="entry name" value="Amidase signature (AS) domain"/>
    <property type="match status" value="1"/>
</dbReference>
<dbReference type="GO" id="GO:0050567">
    <property type="term" value="F:glutaminyl-tRNA synthase (glutamine-hydrolyzing) activity"/>
    <property type="evidence" value="ECO:0007669"/>
    <property type="project" value="TreeGrafter"/>
</dbReference>
<dbReference type="OrthoDB" id="421993at2759"/>
<dbReference type="GO" id="GO:0070681">
    <property type="term" value="P:glutaminyl-tRNAGln biosynthesis via transamidation"/>
    <property type="evidence" value="ECO:0007669"/>
    <property type="project" value="TreeGrafter"/>
</dbReference>
<keyword evidence="2" id="KW-0808">Transferase</keyword>
<evidence type="ECO:0000313" key="2">
    <source>
        <dbReference type="EMBL" id="RSH90147.1"/>
    </source>
</evidence>
<name>A0A427YGK7_9TREE</name>
<accession>A0A427YGK7</accession>
<dbReference type="Proteomes" id="UP000279259">
    <property type="component" value="Unassembled WGS sequence"/>
</dbReference>
<dbReference type="PANTHER" id="PTHR11895:SF7">
    <property type="entry name" value="GLUTAMYL-TRNA(GLN) AMIDOTRANSFERASE SUBUNIT A, MITOCHONDRIAL"/>
    <property type="match status" value="1"/>
</dbReference>
<comment type="caution">
    <text evidence="2">The sequence shown here is derived from an EMBL/GenBank/DDBJ whole genome shotgun (WGS) entry which is preliminary data.</text>
</comment>
<dbReference type="Pfam" id="PF01425">
    <property type="entry name" value="Amidase"/>
    <property type="match status" value="1"/>
</dbReference>
<dbReference type="InterPro" id="IPR023631">
    <property type="entry name" value="Amidase_dom"/>
</dbReference>
<protein>
    <submittedName>
        <fullName evidence="2">Trimeric GatFAB AmidoTransferase(AdT) complex subunit</fullName>
    </submittedName>
</protein>